<gene>
    <name evidence="1" type="ORF">S01H1_10906</name>
</gene>
<protein>
    <submittedName>
        <fullName evidence="1">Uncharacterized protein</fullName>
    </submittedName>
</protein>
<accession>X0S2H2</accession>
<reference evidence="1" key="1">
    <citation type="journal article" date="2014" name="Front. Microbiol.">
        <title>High frequency of phylogenetically diverse reductive dehalogenase-homologous genes in deep subseafloor sedimentary metagenomes.</title>
        <authorList>
            <person name="Kawai M."/>
            <person name="Futagami T."/>
            <person name="Toyoda A."/>
            <person name="Takaki Y."/>
            <person name="Nishi S."/>
            <person name="Hori S."/>
            <person name="Arai W."/>
            <person name="Tsubouchi T."/>
            <person name="Morono Y."/>
            <person name="Uchiyama I."/>
            <person name="Ito T."/>
            <person name="Fujiyama A."/>
            <person name="Inagaki F."/>
            <person name="Takami H."/>
        </authorList>
    </citation>
    <scope>NUCLEOTIDE SEQUENCE</scope>
    <source>
        <strain evidence="1">Expedition CK06-06</strain>
    </source>
</reference>
<feature type="non-terminal residue" evidence="1">
    <location>
        <position position="1"/>
    </location>
</feature>
<sequence length="41" mass="4294">AQIGLSPEQWRQAIILAEVLGPPLALREPTSGPTGPPSLTM</sequence>
<name>X0S2H2_9ZZZZ</name>
<dbReference type="AlphaFoldDB" id="X0S2H2"/>
<evidence type="ECO:0000313" key="1">
    <source>
        <dbReference type="EMBL" id="GAF75249.1"/>
    </source>
</evidence>
<organism evidence="1">
    <name type="scientific">marine sediment metagenome</name>
    <dbReference type="NCBI Taxonomy" id="412755"/>
    <lineage>
        <taxon>unclassified sequences</taxon>
        <taxon>metagenomes</taxon>
        <taxon>ecological metagenomes</taxon>
    </lineage>
</organism>
<comment type="caution">
    <text evidence="1">The sequence shown here is derived from an EMBL/GenBank/DDBJ whole genome shotgun (WGS) entry which is preliminary data.</text>
</comment>
<dbReference type="EMBL" id="BARS01005558">
    <property type="protein sequence ID" value="GAF75249.1"/>
    <property type="molecule type" value="Genomic_DNA"/>
</dbReference>
<proteinExistence type="predicted"/>